<dbReference type="RefSeq" id="WP_310799543.1">
    <property type="nucleotide sequence ID" value="NZ_CP123872.1"/>
</dbReference>
<dbReference type="PROSITE" id="PS00911">
    <property type="entry name" value="DHODEHASE_1"/>
    <property type="match status" value="1"/>
</dbReference>
<dbReference type="PANTHER" id="PTHR48109">
    <property type="entry name" value="DIHYDROOROTATE DEHYDROGENASE (QUINONE), MITOCHONDRIAL-RELATED"/>
    <property type="match status" value="1"/>
</dbReference>
<evidence type="ECO:0000256" key="5">
    <source>
        <dbReference type="ARBA" id="ARBA00022630"/>
    </source>
</evidence>
<dbReference type="GO" id="GO:0006207">
    <property type="term" value="P:'de novo' pyrimidine nucleobase biosynthetic process"/>
    <property type="evidence" value="ECO:0007669"/>
    <property type="project" value="UniProtKB-UniRule"/>
</dbReference>
<gene>
    <name evidence="11" type="primary">pyrD</name>
    <name evidence="13" type="ORF">QGN29_04785</name>
</gene>
<dbReference type="InterPro" id="IPR050074">
    <property type="entry name" value="DHO_dehydrogenase"/>
</dbReference>
<evidence type="ECO:0000256" key="1">
    <source>
        <dbReference type="ARBA" id="ARBA00003125"/>
    </source>
</evidence>
<name>A0AA52EFC1_9PROT</name>
<feature type="binding site" evidence="11">
    <location>
        <position position="86"/>
    </location>
    <ligand>
        <name>FMN</name>
        <dbReference type="ChEBI" id="CHEBI:58210"/>
    </ligand>
</feature>
<feature type="binding site" evidence="11">
    <location>
        <position position="66"/>
    </location>
    <ligand>
        <name>substrate</name>
    </ligand>
</feature>
<protein>
    <recommendedName>
        <fullName evidence="11">Dihydroorotate dehydrogenase (quinone)</fullName>
        <ecNumber evidence="11">1.3.5.2</ecNumber>
    </recommendedName>
    <alternativeName>
        <fullName evidence="11">DHOdehase</fullName>
        <shortName evidence="11">DHOD</shortName>
        <shortName evidence="11">DHODase</shortName>
    </alternativeName>
    <alternativeName>
        <fullName evidence="11">Dihydroorotate oxidase</fullName>
    </alternativeName>
</protein>
<evidence type="ECO:0000256" key="8">
    <source>
        <dbReference type="ARBA" id="ARBA00023002"/>
    </source>
</evidence>
<dbReference type="PROSITE" id="PS00912">
    <property type="entry name" value="DHODEHASE_2"/>
    <property type="match status" value="1"/>
</dbReference>
<dbReference type="InterPro" id="IPR005719">
    <property type="entry name" value="Dihydroorotate_DH_2"/>
</dbReference>
<keyword evidence="9 11" id="KW-0472">Membrane</keyword>
<evidence type="ECO:0000256" key="10">
    <source>
        <dbReference type="ARBA" id="ARBA00048639"/>
    </source>
</evidence>
<feature type="binding site" evidence="11">
    <location>
        <begin position="62"/>
        <end position="66"/>
    </location>
    <ligand>
        <name>FMN</name>
        <dbReference type="ChEBI" id="CHEBI:58210"/>
    </ligand>
</feature>
<keyword evidence="8 11" id="KW-0560">Oxidoreductase</keyword>
<dbReference type="HAMAP" id="MF_00225">
    <property type="entry name" value="DHO_dh_type2"/>
    <property type="match status" value="1"/>
</dbReference>
<evidence type="ECO:0000256" key="4">
    <source>
        <dbReference type="ARBA" id="ARBA00005359"/>
    </source>
</evidence>
<dbReference type="AlphaFoldDB" id="A0AA52EFC1"/>
<keyword evidence="14" id="KW-1185">Reference proteome</keyword>
<dbReference type="InterPro" id="IPR001295">
    <property type="entry name" value="Dihydroorotate_DH_CS"/>
</dbReference>
<sequence length="358" mass="39151">MIDLFPLLKPLIFMRDAEAAHMMTIRLLKAGLSPVFFKGSDDPILKTTVFGLSFENPVGLAAGFDKNAEVMQPILNAGFGFTEAGTVTPFPQEGNPLPRLFRLKKDEAVINRFGFNNEGLSYYIDQFEAFNKKKRGGIVGANIGANKEAEDRTADYVTCLERLYGLSDYFTVNISSPNTPGLRALQSKEALEDLVNRLIIARKQAMSGKKGYIPILVKIAPDLLQQDKEDIADIALNSDIDGLIISNTTIERFETLRSQDKEEIGGLSGKPVFEKSTQALYDLYKLTEGKVPLIGVGGISSGADAYEKIKAGASLVQLYSMLVYKGPGLVTQIKRDLTKLLKKDGYTAVSEAVGAAHR</sequence>
<dbReference type="InterPro" id="IPR013785">
    <property type="entry name" value="Aldolase_TIM"/>
</dbReference>
<evidence type="ECO:0000256" key="11">
    <source>
        <dbReference type="HAMAP-Rule" id="MF_00225"/>
    </source>
</evidence>
<comment type="similarity">
    <text evidence="4 11">Belongs to the dihydroorotate dehydrogenase family. Type 2 subfamily.</text>
</comment>
<dbReference type="NCBIfam" id="TIGR01036">
    <property type="entry name" value="pyrD_sub2"/>
    <property type="match status" value="1"/>
</dbReference>
<dbReference type="GO" id="GO:0005737">
    <property type="term" value="C:cytoplasm"/>
    <property type="evidence" value="ECO:0007669"/>
    <property type="project" value="InterPro"/>
</dbReference>
<dbReference type="Proteomes" id="UP001268683">
    <property type="component" value="Chromosome"/>
</dbReference>
<evidence type="ECO:0000256" key="2">
    <source>
        <dbReference type="ARBA" id="ARBA00004370"/>
    </source>
</evidence>
<comment type="function">
    <text evidence="1 11">Catalyzes the conversion of dihydroorotate to orotate with quinone as electron acceptor.</text>
</comment>
<evidence type="ECO:0000256" key="3">
    <source>
        <dbReference type="ARBA" id="ARBA00005161"/>
    </source>
</evidence>
<feature type="binding site" evidence="11">
    <location>
        <position position="269"/>
    </location>
    <ligand>
        <name>FMN</name>
        <dbReference type="ChEBI" id="CHEBI:58210"/>
    </ligand>
</feature>
<feature type="binding site" evidence="11">
    <location>
        <position position="142"/>
    </location>
    <ligand>
        <name>FMN</name>
        <dbReference type="ChEBI" id="CHEBI:58210"/>
    </ligand>
</feature>
<evidence type="ECO:0000313" key="13">
    <source>
        <dbReference type="EMBL" id="WND03690.1"/>
    </source>
</evidence>
<keyword evidence="5 11" id="KW-0285">Flavoprotein</keyword>
<dbReference type="GO" id="GO:0044205">
    <property type="term" value="P:'de novo' UMP biosynthetic process"/>
    <property type="evidence" value="ECO:0007669"/>
    <property type="project" value="UniProtKB-UniRule"/>
</dbReference>
<proteinExistence type="inferred from homology"/>
<dbReference type="GO" id="GO:0106430">
    <property type="term" value="F:dihydroorotate dehydrogenase (quinone) activity"/>
    <property type="evidence" value="ECO:0007669"/>
    <property type="project" value="UniProtKB-EC"/>
</dbReference>
<dbReference type="NCBIfam" id="NF003652">
    <property type="entry name" value="PRK05286.2-5"/>
    <property type="match status" value="1"/>
</dbReference>
<feature type="binding site" evidence="11">
    <location>
        <begin position="319"/>
        <end position="320"/>
    </location>
    <ligand>
        <name>FMN</name>
        <dbReference type="ChEBI" id="CHEBI:58210"/>
    </ligand>
</feature>
<organism evidence="13 14">
    <name type="scientific">Temperatibacter marinus</name>
    <dbReference type="NCBI Taxonomy" id="1456591"/>
    <lineage>
        <taxon>Bacteria</taxon>
        <taxon>Pseudomonadati</taxon>
        <taxon>Pseudomonadota</taxon>
        <taxon>Alphaproteobacteria</taxon>
        <taxon>Kordiimonadales</taxon>
        <taxon>Temperatibacteraceae</taxon>
        <taxon>Temperatibacter</taxon>
    </lineage>
</organism>
<dbReference type="Gene3D" id="3.20.20.70">
    <property type="entry name" value="Aldolase class I"/>
    <property type="match status" value="1"/>
</dbReference>
<dbReference type="KEGG" id="tmk:QGN29_04785"/>
<evidence type="ECO:0000313" key="14">
    <source>
        <dbReference type="Proteomes" id="UP001268683"/>
    </source>
</evidence>
<comment type="cofactor">
    <cofactor evidence="11">
        <name>FMN</name>
        <dbReference type="ChEBI" id="CHEBI:58210"/>
    </cofactor>
    <text evidence="11">Binds 1 FMN per subunit.</text>
</comment>
<dbReference type="EMBL" id="CP123872">
    <property type="protein sequence ID" value="WND03690.1"/>
    <property type="molecule type" value="Genomic_DNA"/>
</dbReference>
<feature type="active site" description="Nucleophile" evidence="11">
    <location>
        <position position="176"/>
    </location>
</feature>
<dbReference type="SUPFAM" id="SSF51395">
    <property type="entry name" value="FMN-linked oxidoreductases"/>
    <property type="match status" value="1"/>
</dbReference>
<dbReference type="Pfam" id="PF01180">
    <property type="entry name" value="DHO_dh"/>
    <property type="match status" value="1"/>
</dbReference>
<dbReference type="InterPro" id="IPR005720">
    <property type="entry name" value="Dihydroorotate_DH_cat"/>
</dbReference>
<feature type="binding site" evidence="11">
    <location>
        <position position="173"/>
    </location>
    <ligand>
        <name>FMN</name>
        <dbReference type="ChEBI" id="CHEBI:58210"/>
    </ligand>
</feature>
<evidence type="ECO:0000256" key="9">
    <source>
        <dbReference type="ARBA" id="ARBA00023136"/>
    </source>
</evidence>
<keyword evidence="11" id="KW-1003">Cell membrane</keyword>
<feature type="binding site" evidence="11">
    <location>
        <begin position="247"/>
        <end position="248"/>
    </location>
    <ligand>
        <name>substrate</name>
    </ligand>
</feature>
<feature type="binding site" evidence="11">
    <location>
        <position position="218"/>
    </location>
    <ligand>
        <name>FMN</name>
        <dbReference type="ChEBI" id="CHEBI:58210"/>
    </ligand>
</feature>
<keyword evidence="6 11" id="KW-0288">FMN</keyword>
<comment type="subunit">
    <text evidence="11">Monomer.</text>
</comment>
<dbReference type="NCBIfam" id="NF003645">
    <property type="entry name" value="PRK05286.1-2"/>
    <property type="match status" value="1"/>
</dbReference>
<reference evidence="13" key="1">
    <citation type="submission" date="2023-04" db="EMBL/GenBank/DDBJ databases">
        <title>Complete genome sequence of Temperatibacter marinus.</title>
        <authorList>
            <person name="Rong J.-C."/>
            <person name="Yi M.-L."/>
            <person name="Zhao Q."/>
        </authorList>
    </citation>
    <scope>NUCLEOTIDE SEQUENCE</scope>
    <source>
        <strain evidence="13">NBRC 110045</strain>
    </source>
</reference>
<evidence type="ECO:0000259" key="12">
    <source>
        <dbReference type="Pfam" id="PF01180"/>
    </source>
</evidence>
<feature type="domain" description="Dihydroorotate dehydrogenase catalytic" evidence="12">
    <location>
        <begin position="45"/>
        <end position="341"/>
    </location>
</feature>
<evidence type="ECO:0000256" key="6">
    <source>
        <dbReference type="ARBA" id="ARBA00022643"/>
    </source>
</evidence>
<dbReference type="EC" id="1.3.5.2" evidence="11"/>
<comment type="pathway">
    <text evidence="3 11">Pyrimidine metabolism; UMP biosynthesis via de novo pathway; orotate from (S)-dihydroorotate (quinone route): step 1/1.</text>
</comment>
<dbReference type="GO" id="GO:0005886">
    <property type="term" value="C:plasma membrane"/>
    <property type="evidence" value="ECO:0007669"/>
    <property type="project" value="UniProtKB-SubCell"/>
</dbReference>
<comment type="subcellular location">
    <subcellularLocation>
        <location evidence="11">Cell membrane</location>
        <topology evidence="11">Peripheral membrane protein</topology>
    </subcellularLocation>
    <subcellularLocation>
        <location evidence="2">Membrane</location>
    </subcellularLocation>
</comment>
<feature type="binding site" evidence="11">
    <location>
        <position position="246"/>
    </location>
    <ligand>
        <name>FMN</name>
        <dbReference type="ChEBI" id="CHEBI:58210"/>
    </ligand>
</feature>
<feature type="binding site" evidence="11">
    <location>
        <position position="173"/>
    </location>
    <ligand>
        <name>substrate</name>
    </ligand>
</feature>
<accession>A0AA52EFC1</accession>
<feature type="binding site" evidence="11">
    <location>
        <begin position="111"/>
        <end position="115"/>
    </location>
    <ligand>
        <name>substrate</name>
    </ligand>
</feature>
<feature type="binding site" evidence="11">
    <location>
        <position position="178"/>
    </location>
    <ligand>
        <name>substrate</name>
    </ligand>
</feature>
<evidence type="ECO:0000256" key="7">
    <source>
        <dbReference type="ARBA" id="ARBA00022975"/>
    </source>
</evidence>
<keyword evidence="7 11" id="KW-0665">Pyrimidine biosynthesis</keyword>
<dbReference type="CDD" id="cd04738">
    <property type="entry name" value="DHOD_2_like"/>
    <property type="match status" value="1"/>
</dbReference>
<dbReference type="PANTHER" id="PTHR48109:SF4">
    <property type="entry name" value="DIHYDROOROTATE DEHYDROGENASE (QUINONE), MITOCHONDRIAL"/>
    <property type="match status" value="1"/>
</dbReference>
<feature type="binding site" evidence="11">
    <location>
        <position position="298"/>
    </location>
    <ligand>
        <name>FMN</name>
        <dbReference type="ChEBI" id="CHEBI:58210"/>
    </ligand>
</feature>
<comment type="catalytic activity">
    <reaction evidence="10 11">
        <text>(S)-dihydroorotate + a quinone = orotate + a quinol</text>
        <dbReference type="Rhea" id="RHEA:30187"/>
        <dbReference type="ChEBI" id="CHEBI:24646"/>
        <dbReference type="ChEBI" id="CHEBI:30839"/>
        <dbReference type="ChEBI" id="CHEBI:30864"/>
        <dbReference type="ChEBI" id="CHEBI:132124"/>
        <dbReference type="EC" id="1.3.5.2"/>
    </reaction>
</comment>